<dbReference type="Pfam" id="PF00196">
    <property type="entry name" value="GerE"/>
    <property type="match status" value="1"/>
</dbReference>
<dbReference type="AlphaFoldDB" id="A0A2S2BYK1"/>
<dbReference type="SMART" id="SM00240">
    <property type="entry name" value="FHA"/>
    <property type="match status" value="1"/>
</dbReference>
<dbReference type="InterPro" id="IPR000253">
    <property type="entry name" value="FHA_dom"/>
</dbReference>
<protein>
    <recommendedName>
        <fullName evidence="2">FHA domain-containing protein</fullName>
    </recommendedName>
</protein>
<dbReference type="Pfam" id="PF00498">
    <property type="entry name" value="FHA"/>
    <property type="match status" value="1"/>
</dbReference>
<proteinExistence type="predicted"/>
<dbReference type="CDD" id="cd00060">
    <property type="entry name" value="FHA"/>
    <property type="match status" value="1"/>
</dbReference>
<keyword evidence="1" id="KW-0597">Phosphoprotein</keyword>
<dbReference type="Proteomes" id="UP000245711">
    <property type="component" value="Chromosome"/>
</dbReference>
<evidence type="ECO:0000313" key="3">
    <source>
        <dbReference type="EMBL" id="AWK73716.1"/>
    </source>
</evidence>
<dbReference type="SUPFAM" id="SSF46894">
    <property type="entry name" value="C-terminal effector domain of the bipartite response regulators"/>
    <property type="match status" value="1"/>
</dbReference>
<evidence type="ECO:0000259" key="2">
    <source>
        <dbReference type="PROSITE" id="PS50006"/>
    </source>
</evidence>
<evidence type="ECO:0000313" key="4">
    <source>
        <dbReference type="Proteomes" id="UP000245711"/>
    </source>
</evidence>
<dbReference type="InterPro" id="IPR036388">
    <property type="entry name" value="WH-like_DNA-bd_sf"/>
</dbReference>
<dbReference type="SUPFAM" id="SSF49879">
    <property type="entry name" value="SMAD/FHA domain"/>
    <property type="match status" value="1"/>
</dbReference>
<dbReference type="KEGG" id="roz:CBI38_21225"/>
<name>A0A2S2BYK1_9NOCA</name>
<dbReference type="EMBL" id="CP021354">
    <property type="protein sequence ID" value="AWK73716.1"/>
    <property type="molecule type" value="Genomic_DNA"/>
</dbReference>
<dbReference type="InterPro" id="IPR000792">
    <property type="entry name" value="Tscrpt_reg_LuxR_C"/>
</dbReference>
<dbReference type="OrthoDB" id="4336084at2"/>
<dbReference type="GO" id="GO:0003677">
    <property type="term" value="F:DNA binding"/>
    <property type="evidence" value="ECO:0007669"/>
    <property type="project" value="InterPro"/>
</dbReference>
<dbReference type="InterPro" id="IPR016032">
    <property type="entry name" value="Sig_transdc_resp-reg_C-effctor"/>
</dbReference>
<evidence type="ECO:0000256" key="1">
    <source>
        <dbReference type="ARBA" id="ARBA00022553"/>
    </source>
</evidence>
<gene>
    <name evidence="3" type="ORF">CBI38_21225</name>
</gene>
<dbReference type="InterPro" id="IPR008984">
    <property type="entry name" value="SMAD_FHA_dom_sf"/>
</dbReference>
<accession>A0A2S2BYK1</accession>
<dbReference type="Gene3D" id="1.10.10.10">
    <property type="entry name" value="Winged helix-like DNA-binding domain superfamily/Winged helix DNA-binding domain"/>
    <property type="match status" value="1"/>
</dbReference>
<reference evidence="3 4" key="1">
    <citation type="submission" date="2017-05" db="EMBL/GenBank/DDBJ databases">
        <title>Isolation of Rhodococcus sp. S2-17 biodegrading of BP-3.</title>
        <authorList>
            <person name="Lee Y."/>
            <person name="Kim K.H."/>
            <person name="Chun B.H."/>
            <person name="Jung H.S."/>
            <person name="Jeon C.O."/>
        </authorList>
    </citation>
    <scope>NUCLEOTIDE SEQUENCE [LARGE SCALE GENOMIC DNA]</scope>
    <source>
        <strain evidence="3 4">S2-17</strain>
    </source>
</reference>
<dbReference type="Gene3D" id="2.60.200.20">
    <property type="match status" value="1"/>
</dbReference>
<feature type="domain" description="FHA" evidence="2">
    <location>
        <begin position="68"/>
        <end position="119"/>
    </location>
</feature>
<dbReference type="PROSITE" id="PS50006">
    <property type="entry name" value="FHA_DOMAIN"/>
    <property type="match status" value="1"/>
</dbReference>
<sequence>MVVLPGRPMRMSAHAGRTTMEYTGSAAGERTPMSTSRDSEGTGEAFLCYDDNAGRPLQLSLSVDTPLVVIGRAEEADIALTWDESVSTLHAVVRWMGAHWTVEDNGLSRNGTFVNGTRLCGSRRLHSGDFIAIGETTFTVCGLGGVGQRTTKRAESHTATSRPPMWNATNAQMNVLRALCRPYLDNAPYAVPASTKRIAEELNLSEATVKSHLRELFRRFDVGDAPPSQKRTRLAQRALHYGLVADFDGMNDGLTD</sequence>
<organism evidence="3 4">
    <name type="scientific">Rhodococcus oxybenzonivorans</name>
    <dbReference type="NCBI Taxonomy" id="1990687"/>
    <lineage>
        <taxon>Bacteria</taxon>
        <taxon>Bacillati</taxon>
        <taxon>Actinomycetota</taxon>
        <taxon>Actinomycetes</taxon>
        <taxon>Mycobacteriales</taxon>
        <taxon>Nocardiaceae</taxon>
        <taxon>Rhodococcus</taxon>
    </lineage>
</organism>
<dbReference type="GO" id="GO:0006355">
    <property type="term" value="P:regulation of DNA-templated transcription"/>
    <property type="evidence" value="ECO:0007669"/>
    <property type="project" value="InterPro"/>
</dbReference>
<keyword evidence="4" id="KW-1185">Reference proteome</keyword>